<dbReference type="Gene3D" id="3.40.50.1240">
    <property type="entry name" value="Phosphoglycerate mutase-like"/>
    <property type="match status" value="1"/>
</dbReference>
<dbReference type="AlphaFoldDB" id="B3RSV6"/>
<dbReference type="EMBL" id="DS985243">
    <property type="protein sequence ID" value="EDV26590.1"/>
    <property type="molecule type" value="Genomic_DNA"/>
</dbReference>
<dbReference type="GO" id="GO:0016791">
    <property type="term" value="F:phosphatase activity"/>
    <property type="evidence" value="ECO:0000318"/>
    <property type="project" value="GO_Central"/>
</dbReference>
<dbReference type="CTD" id="6751799"/>
<dbReference type="PROSITE" id="PS00778">
    <property type="entry name" value="HIS_ACID_PHOSPHAT_2"/>
    <property type="match status" value="1"/>
</dbReference>
<proteinExistence type="inferred from homology"/>
<dbReference type="PANTHER" id="PTHR11567:SF211">
    <property type="entry name" value="PROSTATIC ACID PHOSPHATASE"/>
    <property type="match status" value="1"/>
</dbReference>
<dbReference type="RefSeq" id="XP_002110586.1">
    <property type="nucleotide sequence ID" value="XM_002110550.1"/>
</dbReference>
<dbReference type="HOGENOM" id="CLU_030431_1_1_1"/>
<name>B3RSV6_TRIAD</name>
<evidence type="ECO:0000313" key="10">
    <source>
        <dbReference type="EMBL" id="EDV26590.1"/>
    </source>
</evidence>
<evidence type="ECO:0000256" key="8">
    <source>
        <dbReference type="SAM" id="Phobius"/>
    </source>
</evidence>
<keyword evidence="4 9" id="KW-0732">Signal</keyword>
<feature type="chain" id="PRO_5002798327" description="acid phosphatase" evidence="9">
    <location>
        <begin position="30"/>
        <end position="431"/>
    </location>
</feature>
<evidence type="ECO:0000256" key="9">
    <source>
        <dbReference type="SAM" id="SignalP"/>
    </source>
</evidence>
<protein>
    <recommendedName>
        <fullName evidence="3">acid phosphatase</fullName>
        <ecNumber evidence="3">3.1.3.2</ecNumber>
    </recommendedName>
</protein>
<reference evidence="10 11" key="1">
    <citation type="journal article" date="2008" name="Nature">
        <title>The Trichoplax genome and the nature of placozoans.</title>
        <authorList>
            <person name="Srivastava M."/>
            <person name="Begovic E."/>
            <person name="Chapman J."/>
            <person name="Putnam N.H."/>
            <person name="Hellsten U."/>
            <person name="Kawashima T."/>
            <person name="Kuo A."/>
            <person name="Mitros T."/>
            <person name="Salamov A."/>
            <person name="Carpenter M.L."/>
            <person name="Signorovitch A.Y."/>
            <person name="Moreno M.A."/>
            <person name="Kamm K."/>
            <person name="Grimwood J."/>
            <person name="Schmutz J."/>
            <person name="Shapiro H."/>
            <person name="Grigoriev I.V."/>
            <person name="Buss L.W."/>
            <person name="Schierwater B."/>
            <person name="Dellaporta S.L."/>
            <person name="Rokhsar D.S."/>
        </authorList>
    </citation>
    <scope>NUCLEOTIDE SEQUENCE [LARGE SCALE GENOMIC DNA]</scope>
    <source>
        <strain evidence="10 11">Grell-BS-1999</strain>
    </source>
</reference>
<dbReference type="InterPro" id="IPR033379">
    <property type="entry name" value="Acid_Pase_AS"/>
</dbReference>
<dbReference type="PROSITE" id="PS00616">
    <property type="entry name" value="HIS_ACID_PHOSPHAT_1"/>
    <property type="match status" value="1"/>
</dbReference>
<sequence>MSLKFQPLLIAAIRCSLLLSLVKVNYTAALVNSSLQLVYASVLYRHGDRSPTHVLLNLPHPLKPWPQGLGQLTQEGMRQEAKLGEFFKNRYVHQLHLINATYVRREVKIRSTDYDRTLMSAEAQLSALYRPAGRQIWNKNLLWQPIPIHTVPRANDTLLKSQSLACPRYDQSVQNNLKSNKFKDFIKKDGGFVKKIYELAGYNGSHKNIYYAAHEINGALFCMQKHNLTLPHWANSTVLVRLRKIALFVKLLKYSSPIQQKVTAGELLYRMIHDMKSVKSGTKMNPTKLMMYSAHDSNVMAILLALGFHLTKNPPYTATVMLELYKDKNGTYLVQVLYRNSSVTVTLQLPGCKRLCPLNDFEKLTSNVTFPPLNRKEICTIKTSHTLSPVNIAIIAAVGGIIILFGILLILRYYFRHVHSKQSYDRIVEFN</sequence>
<dbReference type="InterPro" id="IPR029033">
    <property type="entry name" value="His_PPase_superfam"/>
</dbReference>
<dbReference type="InParanoid" id="B3RSV6"/>
<dbReference type="FunCoup" id="B3RSV6">
    <property type="interactions" value="972"/>
</dbReference>
<dbReference type="KEGG" id="tad:TRIADDRAFT_54744"/>
<keyword evidence="7" id="KW-0325">Glycoprotein</keyword>
<keyword evidence="5" id="KW-0378">Hydrolase</keyword>
<evidence type="ECO:0000256" key="3">
    <source>
        <dbReference type="ARBA" id="ARBA00012646"/>
    </source>
</evidence>
<evidence type="ECO:0000256" key="5">
    <source>
        <dbReference type="ARBA" id="ARBA00022801"/>
    </source>
</evidence>
<dbReference type="SUPFAM" id="SSF53254">
    <property type="entry name" value="Phosphoglycerate mutase-like"/>
    <property type="match status" value="1"/>
</dbReference>
<evidence type="ECO:0000256" key="1">
    <source>
        <dbReference type="ARBA" id="ARBA00000032"/>
    </source>
</evidence>
<dbReference type="PhylomeDB" id="B3RSV6"/>
<dbReference type="OrthoDB" id="258392at2759"/>
<feature type="signal peptide" evidence="9">
    <location>
        <begin position="1"/>
        <end position="29"/>
    </location>
</feature>
<keyword evidence="8" id="KW-0472">Membrane</keyword>
<gene>
    <name evidence="10" type="ORF">TRIADDRAFT_54744</name>
</gene>
<evidence type="ECO:0000256" key="6">
    <source>
        <dbReference type="ARBA" id="ARBA00023157"/>
    </source>
</evidence>
<keyword evidence="8" id="KW-0812">Transmembrane</keyword>
<accession>B3RSV6</accession>
<dbReference type="STRING" id="10228.B3RSV6"/>
<evidence type="ECO:0000256" key="7">
    <source>
        <dbReference type="ARBA" id="ARBA00023180"/>
    </source>
</evidence>
<dbReference type="PANTHER" id="PTHR11567">
    <property type="entry name" value="ACID PHOSPHATASE-RELATED"/>
    <property type="match status" value="1"/>
</dbReference>
<dbReference type="CDD" id="cd07061">
    <property type="entry name" value="HP_HAP_like"/>
    <property type="match status" value="1"/>
</dbReference>
<feature type="transmembrane region" description="Helical" evidence="8">
    <location>
        <begin position="392"/>
        <end position="415"/>
    </location>
</feature>
<evidence type="ECO:0000256" key="4">
    <source>
        <dbReference type="ARBA" id="ARBA00022729"/>
    </source>
</evidence>
<comment type="similarity">
    <text evidence="2">Belongs to the histidine acid phosphatase family.</text>
</comment>
<dbReference type="InterPro" id="IPR000560">
    <property type="entry name" value="His_Pase_clade-2"/>
</dbReference>
<dbReference type="eggNOG" id="KOG3720">
    <property type="taxonomic scope" value="Eukaryota"/>
</dbReference>
<dbReference type="InterPro" id="IPR050645">
    <property type="entry name" value="Histidine_acid_phosphatase"/>
</dbReference>
<keyword evidence="6" id="KW-1015">Disulfide bond</keyword>
<dbReference type="Pfam" id="PF00328">
    <property type="entry name" value="His_Phos_2"/>
    <property type="match status" value="1"/>
</dbReference>
<dbReference type="GO" id="GO:0003993">
    <property type="term" value="F:acid phosphatase activity"/>
    <property type="evidence" value="ECO:0007669"/>
    <property type="project" value="UniProtKB-EC"/>
</dbReference>
<evidence type="ECO:0000313" key="11">
    <source>
        <dbReference type="Proteomes" id="UP000009022"/>
    </source>
</evidence>
<keyword evidence="8" id="KW-1133">Transmembrane helix</keyword>
<dbReference type="Proteomes" id="UP000009022">
    <property type="component" value="Unassembled WGS sequence"/>
</dbReference>
<evidence type="ECO:0000256" key="2">
    <source>
        <dbReference type="ARBA" id="ARBA00005375"/>
    </source>
</evidence>
<dbReference type="OMA" id="PRDKKVW"/>
<organism evidence="10 11">
    <name type="scientific">Trichoplax adhaerens</name>
    <name type="common">Trichoplax reptans</name>
    <dbReference type="NCBI Taxonomy" id="10228"/>
    <lineage>
        <taxon>Eukaryota</taxon>
        <taxon>Metazoa</taxon>
        <taxon>Placozoa</taxon>
        <taxon>Uniplacotomia</taxon>
        <taxon>Trichoplacea</taxon>
        <taxon>Trichoplacidae</taxon>
        <taxon>Trichoplax</taxon>
    </lineage>
</organism>
<keyword evidence="11" id="KW-1185">Reference proteome</keyword>
<dbReference type="GeneID" id="6751799"/>
<comment type="catalytic activity">
    <reaction evidence="1">
        <text>a phosphate monoester + H2O = an alcohol + phosphate</text>
        <dbReference type="Rhea" id="RHEA:15017"/>
        <dbReference type="ChEBI" id="CHEBI:15377"/>
        <dbReference type="ChEBI" id="CHEBI:30879"/>
        <dbReference type="ChEBI" id="CHEBI:43474"/>
        <dbReference type="ChEBI" id="CHEBI:67140"/>
        <dbReference type="EC" id="3.1.3.2"/>
    </reaction>
</comment>
<dbReference type="EC" id="3.1.3.2" evidence="3"/>